<protein>
    <submittedName>
        <fullName evidence="1">Uncharacterized protein</fullName>
    </submittedName>
</protein>
<name>A0A397W8M3_9GLOM</name>
<comment type="caution">
    <text evidence="1">The sequence shown here is derived from an EMBL/GenBank/DDBJ whole genome shotgun (WGS) entry which is preliminary data.</text>
</comment>
<gene>
    <name evidence="1" type="ORF">C2G38_2154599</name>
</gene>
<accession>A0A397W8M3</accession>
<organism evidence="1 2">
    <name type="scientific">Gigaspora rosea</name>
    <dbReference type="NCBI Taxonomy" id="44941"/>
    <lineage>
        <taxon>Eukaryota</taxon>
        <taxon>Fungi</taxon>
        <taxon>Fungi incertae sedis</taxon>
        <taxon>Mucoromycota</taxon>
        <taxon>Glomeromycotina</taxon>
        <taxon>Glomeromycetes</taxon>
        <taxon>Diversisporales</taxon>
        <taxon>Gigasporaceae</taxon>
        <taxon>Gigaspora</taxon>
    </lineage>
</organism>
<dbReference type="Proteomes" id="UP000266673">
    <property type="component" value="Unassembled WGS sequence"/>
</dbReference>
<dbReference type="AlphaFoldDB" id="A0A397W8M3"/>
<evidence type="ECO:0000313" key="2">
    <source>
        <dbReference type="Proteomes" id="UP000266673"/>
    </source>
</evidence>
<proteinExistence type="predicted"/>
<dbReference type="EMBL" id="QKWP01000031">
    <property type="protein sequence ID" value="RIB29679.1"/>
    <property type="molecule type" value="Genomic_DNA"/>
</dbReference>
<keyword evidence="2" id="KW-1185">Reference proteome</keyword>
<reference evidence="1 2" key="1">
    <citation type="submission" date="2018-06" db="EMBL/GenBank/DDBJ databases">
        <title>Comparative genomics reveals the genomic features of Rhizophagus irregularis, R. cerebriforme, R. diaphanum and Gigaspora rosea, and their symbiotic lifestyle signature.</title>
        <authorList>
            <person name="Morin E."/>
            <person name="San Clemente H."/>
            <person name="Chen E.C.H."/>
            <person name="De La Providencia I."/>
            <person name="Hainaut M."/>
            <person name="Kuo A."/>
            <person name="Kohler A."/>
            <person name="Murat C."/>
            <person name="Tang N."/>
            <person name="Roy S."/>
            <person name="Loubradou J."/>
            <person name="Henrissat B."/>
            <person name="Grigoriev I.V."/>
            <person name="Corradi N."/>
            <person name="Roux C."/>
            <person name="Martin F.M."/>
        </authorList>
    </citation>
    <scope>NUCLEOTIDE SEQUENCE [LARGE SCALE GENOMIC DNA]</scope>
    <source>
        <strain evidence="1 2">DAOM 194757</strain>
    </source>
</reference>
<sequence length="111" mass="13015">MSCRKYEISRKGVVENMTIVNYSWLQLIPQTLQLAQFYVKIRAQGTTDSLQVQKINTSRIKLPNSQEGALSNRPSTKNLPQAKLSRRQMHWVETLYLYDFSIKYNWKGQMS</sequence>
<evidence type="ECO:0000313" key="1">
    <source>
        <dbReference type="EMBL" id="RIB29679.1"/>
    </source>
</evidence>